<accession>L1IGJ8</accession>
<reference evidence="3" key="2">
    <citation type="submission" date="2012-11" db="EMBL/GenBank/DDBJ databases">
        <authorList>
            <person name="Kuo A."/>
            <person name="Curtis B.A."/>
            <person name="Tanifuji G."/>
            <person name="Burki F."/>
            <person name="Gruber A."/>
            <person name="Irimia M."/>
            <person name="Maruyama S."/>
            <person name="Arias M.C."/>
            <person name="Ball S.G."/>
            <person name="Gile G.H."/>
            <person name="Hirakawa Y."/>
            <person name="Hopkins J.F."/>
            <person name="Rensing S.A."/>
            <person name="Schmutz J."/>
            <person name="Symeonidi A."/>
            <person name="Elias M."/>
            <person name="Eveleigh R.J."/>
            <person name="Herman E.K."/>
            <person name="Klute M.J."/>
            <person name="Nakayama T."/>
            <person name="Obornik M."/>
            <person name="Reyes-Prieto A."/>
            <person name="Armbrust E.V."/>
            <person name="Aves S.J."/>
            <person name="Beiko R.G."/>
            <person name="Coutinho P."/>
            <person name="Dacks J.B."/>
            <person name="Durnford D.G."/>
            <person name="Fast N.M."/>
            <person name="Green B.R."/>
            <person name="Grisdale C."/>
            <person name="Hempe F."/>
            <person name="Henrissat B."/>
            <person name="Hoppner M.P."/>
            <person name="Ishida K.-I."/>
            <person name="Kim E."/>
            <person name="Koreny L."/>
            <person name="Kroth P.G."/>
            <person name="Liu Y."/>
            <person name="Malik S.-B."/>
            <person name="Maier U.G."/>
            <person name="McRose D."/>
            <person name="Mock T."/>
            <person name="Neilson J.A."/>
            <person name="Onodera N.T."/>
            <person name="Poole A.M."/>
            <person name="Pritham E.J."/>
            <person name="Richards T.A."/>
            <person name="Rocap G."/>
            <person name="Roy S.W."/>
            <person name="Sarai C."/>
            <person name="Schaack S."/>
            <person name="Shirato S."/>
            <person name="Slamovits C.H."/>
            <person name="Spencer D.F."/>
            <person name="Suzuki S."/>
            <person name="Worden A.Z."/>
            <person name="Zauner S."/>
            <person name="Barry K."/>
            <person name="Bell C."/>
            <person name="Bharti A.K."/>
            <person name="Crow J.A."/>
            <person name="Grimwood J."/>
            <person name="Kramer R."/>
            <person name="Lindquist E."/>
            <person name="Lucas S."/>
            <person name="Salamov A."/>
            <person name="McFadden G.I."/>
            <person name="Lane C.E."/>
            <person name="Keeling P.J."/>
            <person name="Gray M.W."/>
            <person name="Grigoriev I.V."/>
            <person name="Archibald J.M."/>
        </authorList>
    </citation>
    <scope>NUCLEOTIDE SEQUENCE</scope>
    <source>
        <strain evidence="3">CCMP2712</strain>
    </source>
</reference>
<dbReference type="GO" id="GO:0046961">
    <property type="term" value="F:proton-transporting ATPase activity, rotational mechanism"/>
    <property type="evidence" value="ECO:0007669"/>
    <property type="project" value="InterPro"/>
</dbReference>
<keyword evidence="3" id="KW-1185">Reference proteome</keyword>
<evidence type="ECO:0000313" key="3">
    <source>
        <dbReference type="Proteomes" id="UP000011087"/>
    </source>
</evidence>
<dbReference type="STRING" id="905079.L1IGJ8"/>
<evidence type="ECO:0000313" key="1">
    <source>
        <dbReference type="EMBL" id="EKX35212.1"/>
    </source>
</evidence>
<organism evidence="1">
    <name type="scientific">Guillardia theta (strain CCMP2712)</name>
    <name type="common">Cryptophyte</name>
    <dbReference type="NCBI Taxonomy" id="905079"/>
    <lineage>
        <taxon>Eukaryota</taxon>
        <taxon>Cryptophyceae</taxon>
        <taxon>Pyrenomonadales</taxon>
        <taxon>Geminigeraceae</taxon>
        <taxon>Guillardia</taxon>
    </lineage>
</organism>
<proteinExistence type="predicted"/>
<dbReference type="PANTHER" id="PTHR10698">
    <property type="entry name" value="V-TYPE PROTON ATPASE SUBUNIT H"/>
    <property type="match status" value="1"/>
</dbReference>
<dbReference type="OrthoDB" id="10263554at2759"/>
<dbReference type="Gene3D" id="1.25.10.10">
    <property type="entry name" value="Leucine-rich Repeat Variant"/>
    <property type="match status" value="1"/>
</dbReference>
<name>L1IGJ8_GUITC</name>
<dbReference type="PaxDb" id="55529-EKX35212"/>
<dbReference type="EnsemblProtists" id="EKX35212">
    <property type="protein sequence ID" value="EKX35212"/>
    <property type="gene ID" value="GUITHDRAFT_166039"/>
</dbReference>
<dbReference type="InterPro" id="IPR016024">
    <property type="entry name" value="ARM-type_fold"/>
</dbReference>
<evidence type="ECO:0000313" key="2">
    <source>
        <dbReference type="EnsemblProtists" id="EKX35212"/>
    </source>
</evidence>
<dbReference type="PANTHER" id="PTHR10698:SF0">
    <property type="entry name" value="V-TYPE PROTON ATPASE SUBUNIT H"/>
    <property type="match status" value="1"/>
</dbReference>
<dbReference type="HOGENOM" id="CLU_935678_0_0_1"/>
<dbReference type="KEGG" id="gtt:GUITHDRAFT_166039"/>
<dbReference type="SUPFAM" id="SSF48371">
    <property type="entry name" value="ARM repeat"/>
    <property type="match status" value="1"/>
</dbReference>
<dbReference type="GeneID" id="17291962"/>
<feature type="non-terminal residue" evidence="1">
    <location>
        <position position="1"/>
    </location>
</feature>
<dbReference type="GO" id="GO:0000221">
    <property type="term" value="C:vacuolar proton-transporting V-type ATPase, V1 domain"/>
    <property type="evidence" value="ECO:0007669"/>
    <property type="project" value="InterPro"/>
</dbReference>
<dbReference type="RefSeq" id="XP_005822192.1">
    <property type="nucleotide sequence ID" value="XM_005822135.1"/>
</dbReference>
<dbReference type="OMA" id="GINCFIF"/>
<sequence length="298" mass="33972">MPFSDDWDENDLANESALETAEIRQSKPNWTSFRDARLISDNDAQLLVRFQREALHNQGAFIAEESVALTQAFAAVLKSVNNKEAVRYVLTTLDEVMKENREIAKRFSHLSGTAVDPIVILPDLLSRDDDIIVARASHVLVHLLSAPMPASEDVVRRLMDFVRVEVQRENRHKGFCYLAILSILQGLLREHSRRLAFFEARGMQMLLDIIKQPKNHSNTQLIYQCIHCVWLLSYSPGVKDKLVDMELIAMLVHILKGTQKEKVIRMILAVMVNLIESGDMKNLLSICGGQRLLENMRQ</sequence>
<dbReference type="InterPro" id="IPR004908">
    <property type="entry name" value="ATPase_V1-cplx_hsu"/>
</dbReference>
<dbReference type="AlphaFoldDB" id="L1IGJ8"/>
<dbReference type="eggNOG" id="KOG2759">
    <property type="taxonomic scope" value="Eukaryota"/>
</dbReference>
<dbReference type="Proteomes" id="UP000011087">
    <property type="component" value="Unassembled WGS sequence"/>
</dbReference>
<protein>
    <submittedName>
        <fullName evidence="1 2">Uncharacterized protein</fullName>
    </submittedName>
</protein>
<reference evidence="2" key="3">
    <citation type="submission" date="2016-03" db="UniProtKB">
        <authorList>
            <consortium name="EnsemblProtists"/>
        </authorList>
    </citation>
    <scope>IDENTIFICATION</scope>
</reference>
<reference evidence="1 3" key="1">
    <citation type="journal article" date="2012" name="Nature">
        <title>Algal genomes reveal evolutionary mosaicism and the fate of nucleomorphs.</title>
        <authorList>
            <consortium name="DOE Joint Genome Institute"/>
            <person name="Curtis B.A."/>
            <person name="Tanifuji G."/>
            <person name="Burki F."/>
            <person name="Gruber A."/>
            <person name="Irimia M."/>
            <person name="Maruyama S."/>
            <person name="Arias M.C."/>
            <person name="Ball S.G."/>
            <person name="Gile G.H."/>
            <person name="Hirakawa Y."/>
            <person name="Hopkins J.F."/>
            <person name="Kuo A."/>
            <person name="Rensing S.A."/>
            <person name="Schmutz J."/>
            <person name="Symeonidi A."/>
            <person name="Elias M."/>
            <person name="Eveleigh R.J."/>
            <person name="Herman E.K."/>
            <person name="Klute M.J."/>
            <person name="Nakayama T."/>
            <person name="Obornik M."/>
            <person name="Reyes-Prieto A."/>
            <person name="Armbrust E.V."/>
            <person name="Aves S.J."/>
            <person name="Beiko R.G."/>
            <person name="Coutinho P."/>
            <person name="Dacks J.B."/>
            <person name="Durnford D.G."/>
            <person name="Fast N.M."/>
            <person name="Green B.R."/>
            <person name="Grisdale C.J."/>
            <person name="Hempel F."/>
            <person name="Henrissat B."/>
            <person name="Hoppner M.P."/>
            <person name="Ishida K."/>
            <person name="Kim E."/>
            <person name="Koreny L."/>
            <person name="Kroth P.G."/>
            <person name="Liu Y."/>
            <person name="Malik S.B."/>
            <person name="Maier U.G."/>
            <person name="McRose D."/>
            <person name="Mock T."/>
            <person name="Neilson J.A."/>
            <person name="Onodera N.T."/>
            <person name="Poole A.M."/>
            <person name="Pritham E.J."/>
            <person name="Richards T.A."/>
            <person name="Rocap G."/>
            <person name="Roy S.W."/>
            <person name="Sarai C."/>
            <person name="Schaack S."/>
            <person name="Shirato S."/>
            <person name="Slamovits C.H."/>
            <person name="Spencer D.F."/>
            <person name="Suzuki S."/>
            <person name="Worden A.Z."/>
            <person name="Zauner S."/>
            <person name="Barry K."/>
            <person name="Bell C."/>
            <person name="Bharti A.K."/>
            <person name="Crow J.A."/>
            <person name="Grimwood J."/>
            <person name="Kramer R."/>
            <person name="Lindquist E."/>
            <person name="Lucas S."/>
            <person name="Salamov A."/>
            <person name="McFadden G.I."/>
            <person name="Lane C.E."/>
            <person name="Keeling P.J."/>
            <person name="Gray M.W."/>
            <person name="Grigoriev I.V."/>
            <person name="Archibald J.M."/>
        </authorList>
    </citation>
    <scope>NUCLEOTIDE SEQUENCE</scope>
    <source>
        <strain evidence="1 3">CCMP2712</strain>
    </source>
</reference>
<dbReference type="InterPro" id="IPR011989">
    <property type="entry name" value="ARM-like"/>
</dbReference>
<dbReference type="Pfam" id="PF03224">
    <property type="entry name" value="V-ATPase_H_N"/>
    <property type="match status" value="1"/>
</dbReference>
<dbReference type="EMBL" id="JH993094">
    <property type="protein sequence ID" value="EKX35212.1"/>
    <property type="molecule type" value="Genomic_DNA"/>
</dbReference>
<gene>
    <name evidence="1" type="ORF">GUITHDRAFT_166039</name>
</gene>